<keyword evidence="3 7" id="KW-0547">Nucleotide-binding</keyword>
<evidence type="ECO:0000256" key="7">
    <source>
        <dbReference type="RuleBase" id="RU363039"/>
    </source>
</evidence>
<feature type="domain" description="Methionyl/Leucyl tRNA synthetase" evidence="8">
    <location>
        <begin position="137"/>
        <end position="361"/>
    </location>
</feature>
<sequence length="521" mass="59275">MEKFYVTTSLPYVNAPPHIGFALEAVQTDVIARWRRIKGDDVFFLSGTDEHGAKIARSAEKEGKTPQELVDANAATFKKLLEELFISHTDFIRTSDTKRHWPGAQVLWKKIEAKGDLYKATYKGLYCVGHEAFITEKDLIDGKCVDHNQKPELLEEENYYFKLSRYSKKIKELIAKGELTVFPESRKNEIMALLDDGLQDISFSRPAKDIPWGVPVPGDDTQTMYVWCDALSNYISALGFGSEDDAHFQKYWPANLHVIGKDILRFHAAIWTGMLLSAGLSLPKAIFVHGFITSGGKKMSKTIGNVIDPFDIMRRFSADALRYFLLREIEPFEDGDFTEERFVDAYNANLANGLGNYVSRVAKMITQYFGEDFKKPEGALLDAVPLQESSELLRQHKVNGGNIETFSVPFSFEQYIRPQYQEALDAYQFSRALDIAWGFLGELDRFIQHYEPFKLIKTDAEKTRAVLWHTVYGALAFADMVRPFLPATSEKIFAIFGAAPEDYKTRDVFRVTMGEGLFPRK</sequence>
<dbReference type="AlphaFoldDB" id="A0A2H0TEK3"/>
<dbReference type="PANTHER" id="PTHR43326:SF1">
    <property type="entry name" value="METHIONINE--TRNA LIGASE, MITOCHONDRIAL"/>
    <property type="match status" value="1"/>
</dbReference>
<accession>A0A2H0TEK3</accession>
<evidence type="ECO:0000256" key="2">
    <source>
        <dbReference type="ARBA" id="ARBA00022598"/>
    </source>
</evidence>
<dbReference type="Pfam" id="PF09334">
    <property type="entry name" value="tRNA-synt_1g"/>
    <property type="match status" value="1"/>
</dbReference>
<dbReference type="EC" id="6.1.1.10" evidence="1"/>
<dbReference type="Gene3D" id="1.10.730.10">
    <property type="entry name" value="Isoleucyl-tRNA Synthetase, Domain 1"/>
    <property type="match status" value="1"/>
</dbReference>
<keyword evidence="5 7" id="KW-0648">Protein biosynthesis</keyword>
<evidence type="ECO:0000313" key="9">
    <source>
        <dbReference type="EMBL" id="PIR69988.1"/>
    </source>
</evidence>
<dbReference type="GO" id="GO:0006431">
    <property type="term" value="P:methionyl-tRNA aminoacylation"/>
    <property type="evidence" value="ECO:0007669"/>
    <property type="project" value="InterPro"/>
</dbReference>
<evidence type="ECO:0000256" key="3">
    <source>
        <dbReference type="ARBA" id="ARBA00022741"/>
    </source>
</evidence>
<dbReference type="GO" id="GO:0004825">
    <property type="term" value="F:methionine-tRNA ligase activity"/>
    <property type="evidence" value="ECO:0007669"/>
    <property type="project" value="UniProtKB-EC"/>
</dbReference>
<dbReference type="InterPro" id="IPR009080">
    <property type="entry name" value="tRNAsynth_Ia_anticodon-bd"/>
</dbReference>
<comment type="caution">
    <text evidence="9">The sequence shown here is derived from an EMBL/GenBank/DDBJ whole genome shotgun (WGS) entry which is preliminary data.</text>
</comment>
<gene>
    <name evidence="9" type="ORF">COU47_00965</name>
</gene>
<evidence type="ECO:0000259" key="8">
    <source>
        <dbReference type="Pfam" id="PF09334"/>
    </source>
</evidence>
<comment type="similarity">
    <text evidence="7">Belongs to the class-I aminoacyl-tRNA synthetase family.</text>
</comment>
<proteinExistence type="inferred from homology"/>
<keyword evidence="6 7" id="KW-0030">Aminoacyl-tRNA synthetase</keyword>
<dbReference type="SUPFAM" id="SSF47323">
    <property type="entry name" value="Anticodon-binding domain of a subclass of class I aminoacyl-tRNA synthetases"/>
    <property type="match status" value="1"/>
</dbReference>
<evidence type="ECO:0000256" key="4">
    <source>
        <dbReference type="ARBA" id="ARBA00022840"/>
    </source>
</evidence>
<name>A0A2H0TEK3_9BACT</name>
<dbReference type="InterPro" id="IPR015413">
    <property type="entry name" value="Methionyl/Leucyl_tRNA_Synth"/>
</dbReference>
<dbReference type="FunFam" id="2.170.220.10:FF:000003">
    <property type="entry name" value="Methionine--tRNA ligase"/>
    <property type="match status" value="1"/>
</dbReference>
<dbReference type="InterPro" id="IPR033911">
    <property type="entry name" value="MetRS_core"/>
</dbReference>
<dbReference type="Gene3D" id="3.40.50.620">
    <property type="entry name" value="HUPs"/>
    <property type="match status" value="1"/>
</dbReference>
<evidence type="ECO:0000313" key="10">
    <source>
        <dbReference type="Proteomes" id="UP000231503"/>
    </source>
</evidence>
<dbReference type="GO" id="GO:0005524">
    <property type="term" value="F:ATP binding"/>
    <property type="evidence" value="ECO:0007669"/>
    <property type="project" value="UniProtKB-KW"/>
</dbReference>
<dbReference type="SUPFAM" id="SSF52374">
    <property type="entry name" value="Nucleotidylyl transferase"/>
    <property type="match status" value="1"/>
</dbReference>
<dbReference type="PRINTS" id="PR01041">
    <property type="entry name" value="TRNASYNTHMET"/>
</dbReference>
<protein>
    <recommendedName>
        <fullName evidence="1">methionine--tRNA ligase</fullName>
        <ecNumber evidence="1">6.1.1.10</ecNumber>
    </recommendedName>
</protein>
<dbReference type="EMBL" id="PFCO01000001">
    <property type="protein sequence ID" value="PIR69988.1"/>
    <property type="molecule type" value="Genomic_DNA"/>
</dbReference>
<dbReference type="InterPro" id="IPR014729">
    <property type="entry name" value="Rossmann-like_a/b/a_fold"/>
</dbReference>
<organism evidence="9 10">
    <name type="scientific">Candidatus Niyogibacteria bacterium CG10_big_fil_rev_8_21_14_0_10_46_36</name>
    <dbReference type="NCBI Taxonomy" id="1974726"/>
    <lineage>
        <taxon>Bacteria</taxon>
        <taxon>Candidatus Niyogiibacteriota</taxon>
    </lineage>
</organism>
<dbReference type="Proteomes" id="UP000231503">
    <property type="component" value="Unassembled WGS sequence"/>
</dbReference>
<reference evidence="10" key="1">
    <citation type="submission" date="2017-09" db="EMBL/GenBank/DDBJ databases">
        <title>Depth-based differentiation of microbial function through sediment-hosted aquifers and enrichment of novel symbionts in the deep terrestrial subsurface.</title>
        <authorList>
            <person name="Probst A.J."/>
            <person name="Ladd B."/>
            <person name="Jarett J.K."/>
            <person name="Geller-Mcgrath D.E."/>
            <person name="Sieber C.M.K."/>
            <person name="Emerson J.B."/>
            <person name="Anantharaman K."/>
            <person name="Thomas B.C."/>
            <person name="Malmstrom R."/>
            <person name="Stieglmeier M."/>
            <person name="Klingl A."/>
            <person name="Woyke T."/>
            <person name="Ryan C.M."/>
            <person name="Banfield J.F."/>
        </authorList>
    </citation>
    <scope>NUCLEOTIDE SEQUENCE [LARGE SCALE GENOMIC DNA]</scope>
</reference>
<dbReference type="PANTHER" id="PTHR43326">
    <property type="entry name" value="METHIONYL-TRNA SYNTHETASE"/>
    <property type="match status" value="1"/>
</dbReference>
<dbReference type="InterPro" id="IPR023457">
    <property type="entry name" value="Met-tRNA_synth_2"/>
</dbReference>
<dbReference type="Gene3D" id="2.170.220.10">
    <property type="match status" value="1"/>
</dbReference>
<evidence type="ECO:0000256" key="6">
    <source>
        <dbReference type="ARBA" id="ARBA00023146"/>
    </source>
</evidence>
<keyword evidence="2 7" id="KW-0436">Ligase</keyword>
<evidence type="ECO:0000256" key="1">
    <source>
        <dbReference type="ARBA" id="ARBA00012838"/>
    </source>
</evidence>
<keyword evidence="4 7" id="KW-0067">ATP-binding</keyword>
<dbReference type="CDD" id="cd00814">
    <property type="entry name" value="MetRS_core"/>
    <property type="match status" value="1"/>
</dbReference>
<evidence type="ECO:0000256" key="5">
    <source>
        <dbReference type="ARBA" id="ARBA00022917"/>
    </source>
</evidence>